<evidence type="ECO:0000259" key="1">
    <source>
        <dbReference type="Pfam" id="PF01074"/>
    </source>
</evidence>
<protein>
    <recommendedName>
        <fullName evidence="1">Glycoside hydrolase family 38 N-terminal domain-containing protein</fullName>
    </recommendedName>
</protein>
<dbReference type="InterPro" id="IPR000602">
    <property type="entry name" value="Glyco_hydro_38_N"/>
</dbReference>
<dbReference type="OrthoDB" id="10261055at2759"/>
<dbReference type="Proteomes" id="UP000479190">
    <property type="component" value="Unassembled WGS sequence"/>
</dbReference>
<dbReference type="SUPFAM" id="SSF88713">
    <property type="entry name" value="Glycoside hydrolase/deacetylase"/>
    <property type="match status" value="1"/>
</dbReference>
<dbReference type="AlphaFoldDB" id="A0A6H5I2A2"/>
<reference evidence="2 3" key="1">
    <citation type="submission" date="2020-02" db="EMBL/GenBank/DDBJ databases">
        <authorList>
            <person name="Ferguson B K."/>
        </authorList>
    </citation>
    <scope>NUCLEOTIDE SEQUENCE [LARGE SCALE GENOMIC DNA]</scope>
</reference>
<proteinExistence type="predicted"/>
<dbReference type="EMBL" id="CADCXV010000645">
    <property type="protein sequence ID" value="CAB0031444.1"/>
    <property type="molecule type" value="Genomic_DNA"/>
</dbReference>
<evidence type="ECO:0000313" key="3">
    <source>
        <dbReference type="Proteomes" id="UP000479190"/>
    </source>
</evidence>
<feature type="non-terminal residue" evidence="2">
    <location>
        <position position="418"/>
    </location>
</feature>
<organism evidence="2 3">
    <name type="scientific">Trichogramma brassicae</name>
    <dbReference type="NCBI Taxonomy" id="86971"/>
    <lineage>
        <taxon>Eukaryota</taxon>
        <taxon>Metazoa</taxon>
        <taxon>Ecdysozoa</taxon>
        <taxon>Arthropoda</taxon>
        <taxon>Hexapoda</taxon>
        <taxon>Insecta</taxon>
        <taxon>Pterygota</taxon>
        <taxon>Neoptera</taxon>
        <taxon>Endopterygota</taxon>
        <taxon>Hymenoptera</taxon>
        <taxon>Apocrita</taxon>
        <taxon>Proctotrupomorpha</taxon>
        <taxon>Chalcidoidea</taxon>
        <taxon>Trichogrammatidae</taxon>
        <taxon>Trichogramma</taxon>
    </lineage>
</organism>
<dbReference type="GO" id="GO:0006491">
    <property type="term" value="P:N-glycan processing"/>
    <property type="evidence" value="ECO:0007669"/>
    <property type="project" value="TreeGrafter"/>
</dbReference>
<dbReference type="InterPro" id="IPR011330">
    <property type="entry name" value="Glyco_hydro/deAcase_b/a-brl"/>
</dbReference>
<dbReference type="PANTHER" id="PTHR11607">
    <property type="entry name" value="ALPHA-MANNOSIDASE"/>
    <property type="match status" value="1"/>
</dbReference>
<sequence length="418" mass="48748">MPNPVAGAREKSHSRKIFEYTDAAPTERVCVSVTRYHEISYEMCVKRFRCVDGLARYSHVETLLSDTSLEKCFYSSQLDELGQNLYEIKYPRGARATHVRAGKQIASPSIRCAIPIGRNKRTPMRAQFYFIPIFRTDIPHANGREESIRSFFLPSQRYSRKSFQYLRMSNAPGVQGFFECYAKKKIFDYFIDFIFIICNGKNMKSNCKTSRTIQSYRQISFLSTISTIEVEEVNLSSEVNMDEFQDIDIEKIISLVEDNVTNPKDGIENYVLRYVRTNDALACAHHETQCMHADMYFLRCSDYLCDMYQSYSDYAQVILVPHSHTDPGWLKTFEQYFHSSTRSILNNMVTKLQQWPNMTFIWSEVSFLSLWWESAHPTKKMIVKRLIKEGRLEMTTGGWVMTDEATTHIYAMLDQLIE</sequence>
<accession>A0A6H5I2A2</accession>
<dbReference type="Pfam" id="PF01074">
    <property type="entry name" value="Glyco_hydro_38N"/>
    <property type="match status" value="1"/>
</dbReference>
<gene>
    <name evidence="2" type="ORF">TBRA_LOCUS3413</name>
</gene>
<dbReference type="GO" id="GO:0004559">
    <property type="term" value="F:alpha-mannosidase activity"/>
    <property type="evidence" value="ECO:0007669"/>
    <property type="project" value="InterPro"/>
</dbReference>
<dbReference type="PANTHER" id="PTHR11607:SF70">
    <property type="entry name" value="ALPHA-MANNOSIDASE"/>
    <property type="match status" value="1"/>
</dbReference>
<dbReference type="GO" id="GO:0006013">
    <property type="term" value="P:mannose metabolic process"/>
    <property type="evidence" value="ECO:0007669"/>
    <property type="project" value="InterPro"/>
</dbReference>
<name>A0A6H5I2A2_9HYME</name>
<keyword evidence="3" id="KW-1185">Reference proteome</keyword>
<feature type="domain" description="Glycoside hydrolase family 38 N-terminal" evidence="1">
    <location>
        <begin position="316"/>
        <end position="418"/>
    </location>
</feature>
<evidence type="ECO:0000313" key="2">
    <source>
        <dbReference type="EMBL" id="CAB0031444.1"/>
    </source>
</evidence>
<dbReference type="InterPro" id="IPR050843">
    <property type="entry name" value="Glycosyl_Hydrlase_38"/>
</dbReference>
<dbReference type="GO" id="GO:0000139">
    <property type="term" value="C:Golgi membrane"/>
    <property type="evidence" value="ECO:0007669"/>
    <property type="project" value="TreeGrafter"/>
</dbReference>
<dbReference type="InterPro" id="IPR027291">
    <property type="entry name" value="Glyco_hydro_38_N_sf"/>
</dbReference>
<dbReference type="Gene3D" id="3.20.110.10">
    <property type="entry name" value="Glycoside hydrolase 38, N terminal domain"/>
    <property type="match status" value="1"/>
</dbReference>